<feature type="transmembrane region" description="Helical" evidence="5">
    <location>
        <begin position="34"/>
        <end position="57"/>
    </location>
</feature>
<feature type="transmembrane region" description="Helical" evidence="5">
    <location>
        <begin position="106"/>
        <end position="126"/>
    </location>
</feature>
<keyword evidence="4 5" id="KW-0472">Membrane</keyword>
<dbReference type="OrthoDB" id="1119771at2"/>
<feature type="domain" description="Yip1" evidence="6">
    <location>
        <begin position="12"/>
        <end position="174"/>
    </location>
</feature>
<dbReference type="EMBL" id="RJJX01000008">
    <property type="protein sequence ID" value="RUT78519.1"/>
    <property type="molecule type" value="Genomic_DNA"/>
</dbReference>
<reference evidence="7 8" key="1">
    <citation type="submission" date="2018-11" db="EMBL/GenBank/DDBJ databases">
        <title>Parancylomarina longa gen. nov., sp. nov., isolated from sediments of southern Okinawa.</title>
        <authorList>
            <person name="Fu T."/>
        </authorList>
    </citation>
    <scope>NUCLEOTIDE SEQUENCE [LARGE SCALE GENOMIC DNA]</scope>
    <source>
        <strain evidence="7 8">T3-2 S1-C</strain>
    </source>
</reference>
<organism evidence="7 8">
    <name type="scientific">Ancylomarina longa</name>
    <dbReference type="NCBI Taxonomy" id="2487017"/>
    <lineage>
        <taxon>Bacteria</taxon>
        <taxon>Pseudomonadati</taxon>
        <taxon>Bacteroidota</taxon>
        <taxon>Bacteroidia</taxon>
        <taxon>Marinilabiliales</taxon>
        <taxon>Marinifilaceae</taxon>
        <taxon>Ancylomarina</taxon>
    </lineage>
</organism>
<protein>
    <submittedName>
        <fullName evidence="7">DUF1282 domain-containing protein</fullName>
    </submittedName>
</protein>
<evidence type="ECO:0000256" key="5">
    <source>
        <dbReference type="SAM" id="Phobius"/>
    </source>
</evidence>
<feature type="transmembrane region" description="Helical" evidence="5">
    <location>
        <begin position="132"/>
        <end position="152"/>
    </location>
</feature>
<comment type="caution">
    <text evidence="7">The sequence shown here is derived from an EMBL/GenBank/DDBJ whole genome shotgun (WGS) entry which is preliminary data.</text>
</comment>
<evidence type="ECO:0000256" key="2">
    <source>
        <dbReference type="ARBA" id="ARBA00022692"/>
    </source>
</evidence>
<name>A0A434AVN7_9BACT</name>
<proteinExistence type="predicted"/>
<dbReference type="AlphaFoldDB" id="A0A434AVN7"/>
<evidence type="ECO:0000256" key="1">
    <source>
        <dbReference type="ARBA" id="ARBA00004141"/>
    </source>
</evidence>
<evidence type="ECO:0000259" key="6">
    <source>
        <dbReference type="Pfam" id="PF04893"/>
    </source>
</evidence>
<gene>
    <name evidence="7" type="ORF">DLK05_08070</name>
</gene>
<keyword evidence="3 5" id="KW-1133">Transmembrane helix</keyword>
<keyword evidence="2 5" id="KW-0812">Transmembrane</keyword>
<dbReference type="InterPro" id="IPR006977">
    <property type="entry name" value="Yip1_dom"/>
</dbReference>
<dbReference type="GO" id="GO:0016020">
    <property type="term" value="C:membrane"/>
    <property type="evidence" value="ECO:0007669"/>
    <property type="project" value="UniProtKB-SubCell"/>
</dbReference>
<evidence type="ECO:0000313" key="8">
    <source>
        <dbReference type="Proteomes" id="UP000282985"/>
    </source>
</evidence>
<dbReference type="Proteomes" id="UP000282985">
    <property type="component" value="Unassembled WGS sequence"/>
</dbReference>
<keyword evidence="8" id="KW-1185">Reference proteome</keyword>
<comment type="subcellular location">
    <subcellularLocation>
        <location evidence="1">Membrane</location>
        <topology evidence="1">Multi-pass membrane protein</topology>
    </subcellularLocation>
</comment>
<sequence>MNSYQIYRHAFRLLFATNSEWESIHNKEVGTKSLLFHLILPMVLLLTICNFLGYRFFDTKVSLHLQMHIFTSVSTFIFSILTIFLSAYLLSFFAVWPTKSKRFQKAFTLTAFSFFPGLIFNSLAFLLPNLNYLTILGLFSFYILYHGITPILNIPSEKKSGYFTFILIGLLSLYAAMGAFFIGFTSLFGF</sequence>
<evidence type="ECO:0000256" key="3">
    <source>
        <dbReference type="ARBA" id="ARBA00022989"/>
    </source>
</evidence>
<feature type="transmembrane region" description="Helical" evidence="5">
    <location>
        <begin position="164"/>
        <end position="188"/>
    </location>
</feature>
<feature type="transmembrane region" description="Helical" evidence="5">
    <location>
        <begin position="69"/>
        <end position="94"/>
    </location>
</feature>
<dbReference type="RefSeq" id="WP_127343475.1">
    <property type="nucleotide sequence ID" value="NZ_RJJX01000008.1"/>
</dbReference>
<evidence type="ECO:0000313" key="7">
    <source>
        <dbReference type="EMBL" id="RUT78519.1"/>
    </source>
</evidence>
<accession>A0A434AVN7</accession>
<evidence type="ECO:0000256" key="4">
    <source>
        <dbReference type="ARBA" id="ARBA00023136"/>
    </source>
</evidence>
<dbReference type="Pfam" id="PF04893">
    <property type="entry name" value="Yip1"/>
    <property type="match status" value="1"/>
</dbReference>